<reference evidence="1 2" key="1">
    <citation type="journal article" date="2015" name="Viruses">
        <title>A Taxonomic Review of Clostridium difficile Phages and Proposal of a Novel Genus, "Phimmp04likevirus".</title>
        <authorList>
            <person name="Hargreaves K.R."/>
            <person name="Clokie M.R."/>
        </authorList>
    </citation>
    <scope>NUCLEOTIDE SEQUENCE [LARGE SCALE GENOMIC DNA]</scope>
</reference>
<evidence type="ECO:0000313" key="2">
    <source>
        <dbReference type="Proteomes" id="UP000243318"/>
    </source>
</evidence>
<dbReference type="Proteomes" id="UP000243318">
    <property type="component" value="Segment"/>
</dbReference>
<name>A0A0K2SUI6_9CAUD</name>
<proteinExistence type="predicted"/>
<accession>A0A0K2SUI6</accession>
<sequence length="39" mass="4786">MKIKKEYIDKVENILKMLGDEYRKLRVLKKEIAILKHKE</sequence>
<dbReference type="KEGG" id="vg:26644144"/>
<gene>
    <name evidence="1" type="primary">phiCDHM11_gp47</name>
</gene>
<keyword evidence="2" id="KW-1185">Reference proteome</keyword>
<evidence type="ECO:0000313" key="1">
    <source>
        <dbReference type="EMBL" id="CDL68865.1"/>
    </source>
</evidence>
<organism evidence="1 2">
    <name type="scientific">Clostridium phage phiCDHM11</name>
    <dbReference type="NCBI Taxonomy" id="1445553"/>
    <lineage>
        <taxon>Viruses</taxon>
        <taxon>Duplodnaviria</taxon>
        <taxon>Heunggongvirae</taxon>
        <taxon>Uroviricota</taxon>
        <taxon>Caudoviricetes</taxon>
        <taxon>Sherbrookevirus</taxon>
        <taxon>Sherbrookevirus CDHM11</taxon>
    </lineage>
</organism>
<dbReference type="RefSeq" id="YP_009217683.1">
    <property type="nucleotide sequence ID" value="NC_029001.1"/>
</dbReference>
<protein>
    <submittedName>
        <fullName evidence="1">Uncharacterized protein</fullName>
    </submittedName>
</protein>
<dbReference type="EMBL" id="HG798901">
    <property type="protein sequence ID" value="CDL68865.1"/>
    <property type="molecule type" value="Genomic_DNA"/>
</dbReference>
<dbReference type="GeneID" id="26644144"/>